<dbReference type="InterPro" id="IPR014016">
    <property type="entry name" value="UvrD-like_ATP-bd"/>
</dbReference>
<dbReference type="GO" id="GO:0003677">
    <property type="term" value="F:DNA binding"/>
    <property type="evidence" value="ECO:0007669"/>
    <property type="project" value="UniProtKB-KW"/>
</dbReference>
<protein>
    <recommendedName>
        <fullName evidence="9">DNA 3'-5' helicase</fullName>
        <ecNumber evidence="9">5.6.2.4</ecNumber>
    </recommendedName>
</protein>
<evidence type="ECO:0000256" key="4">
    <source>
        <dbReference type="ARBA" id="ARBA00022806"/>
    </source>
</evidence>
<keyword evidence="7" id="KW-0413">Isomerase</keyword>
<evidence type="ECO:0000256" key="7">
    <source>
        <dbReference type="ARBA" id="ARBA00023235"/>
    </source>
</evidence>
<evidence type="ECO:0000259" key="12">
    <source>
        <dbReference type="PROSITE" id="PS51217"/>
    </source>
</evidence>
<evidence type="ECO:0000256" key="8">
    <source>
        <dbReference type="ARBA" id="ARBA00034617"/>
    </source>
</evidence>
<comment type="caution">
    <text evidence="13">The sequence shown here is derived from an EMBL/GenBank/DDBJ whole genome shotgun (WGS) entry which is preliminary data.</text>
</comment>
<sequence>MHPLLKDATEEQRAIISHVDGPAFVSAAPGSGKTRSVTYRIAYLIDQGADPRNIIGITFTNKAANEMKERVKQLIDPRLARKVWLSTFHSFCVRLMKANPLFYDVGRDFGIADESDSKQLVTLAIAKVMGKSEKEVKKMSGNGDVPHVRRWISGHKDNLLTSDELLVRKHDDEHAVPFSNFIPYYAEYQRMLRQNNLLDFDDLIMRTVLKLRRSEEQQEFFAQHLHYLMVDEYQDTNFAQFELIRLISRVRKNVLTVEDGDQSIYKFRGADPVNTKRFFTAFPDTKTYLLQMNFRSVPGIAAVANQVIVQNEREHAKQIITHKTEGPQPLMVETENPEREAAWIIGTIRDLVRGRGYTWKDFAIIYRIRSVSRAMEDEAVAKNMPYRVVGALNFYSRAHIKDILAYCRLFVYPHDDSAFTRIYNKPARGIGPANFARFAAEAIEPDYSLMKTLRKGLYQNVTNAGALSGFRKLKRIYKDLRGIGGHEVAPIIQHIIQSSGYRYFAENIKDTDRSDRLQEDLNELIAAAETFDATRARKRSRGVSGFLEHAALMQRDSKDEDDNVVTMMTAHASKGLEFPCVFVASCVEGVLPLKPRSEDGGVMTPNKVAAHFEEERRVFYVAITRAEERLFITYPLIRRFGPDISNCIASRFCREAGPTLEFHSTVDPNKTLQVGRTAGGRRKPRIRDGGVTDLMLLRERKRRNSATPGDLAALAAEEKRLRVVVEDA</sequence>
<evidence type="ECO:0000256" key="6">
    <source>
        <dbReference type="ARBA" id="ARBA00023125"/>
    </source>
</evidence>
<proteinExistence type="inferred from homology"/>
<dbReference type="PANTHER" id="PTHR11070">
    <property type="entry name" value="UVRD / RECB / PCRA DNA HELICASE FAMILY MEMBER"/>
    <property type="match status" value="1"/>
</dbReference>
<dbReference type="SUPFAM" id="SSF52540">
    <property type="entry name" value="P-loop containing nucleoside triphosphate hydrolases"/>
    <property type="match status" value="1"/>
</dbReference>
<dbReference type="PANTHER" id="PTHR11070:SF2">
    <property type="entry name" value="ATP-DEPENDENT DNA HELICASE SRS2"/>
    <property type="match status" value="1"/>
</dbReference>
<dbReference type="Gene3D" id="1.10.10.160">
    <property type="match status" value="1"/>
</dbReference>
<organism evidence="13">
    <name type="scientific">marine sediment metagenome</name>
    <dbReference type="NCBI Taxonomy" id="412755"/>
    <lineage>
        <taxon>unclassified sequences</taxon>
        <taxon>metagenomes</taxon>
        <taxon>ecological metagenomes</taxon>
    </lineage>
</organism>
<dbReference type="GO" id="GO:0005524">
    <property type="term" value="F:ATP binding"/>
    <property type="evidence" value="ECO:0007669"/>
    <property type="project" value="UniProtKB-KW"/>
</dbReference>
<dbReference type="Gene3D" id="1.10.486.10">
    <property type="entry name" value="PCRA, domain 4"/>
    <property type="match status" value="1"/>
</dbReference>
<dbReference type="PROSITE" id="PS51217">
    <property type="entry name" value="UVRD_HELICASE_CTER"/>
    <property type="match status" value="1"/>
</dbReference>
<evidence type="ECO:0000256" key="2">
    <source>
        <dbReference type="ARBA" id="ARBA00022741"/>
    </source>
</evidence>
<dbReference type="CDD" id="cd17932">
    <property type="entry name" value="DEXQc_UvrD"/>
    <property type="match status" value="1"/>
</dbReference>
<dbReference type="Pfam" id="PF13361">
    <property type="entry name" value="UvrD_C"/>
    <property type="match status" value="1"/>
</dbReference>
<keyword evidence="4" id="KW-0347">Helicase</keyword>
<comment type="similarity">
    <text evidence="1">Belongs to the helicase family. UvrD subfamily.</text>
</comment>
<dbReference type="EMBL" id="LAZR01003781">
    <property type="protein sequence ID" value="KKN14802.1"/>
    <property type="molecule type" value="Genomic_DNA"/>
</dbReference>
<dbReference type="AlphaFoldDB" id="A0A0F9NRZ8"/>
<comment type="catalytic activity">
    <reaction evidence="10">
        <text>ATP + H2O = ADP + phosphate + H(+)</text>
        <dbReference type="Rhea" id="RHEA:13065"/>
        <dbReference type="ChEBI" id="CHEBI:15377"/>
        <dbReference type="ChEBI" id="CHEBI:15378"/>
        <dbReference type="ChEBI" id="CHEBI:30616"/>
        <dbReference type="ChEBI" id="CHEBI:43474"/>
        <dbReference type="ChEBI" id="CHEBI:456216"/>
        <dbReference type="EC" id="5.6.2.4"/>
    </reaction>
</comment>
<evidence type="ECO:0000256" key="5">
    <source>
        <dbReference type="ARBA" id="ARBA00022840"/>
    </source>
</evidence>
<dbReference type="GO" id="GO:0000725">
    <property type="term" value="P:recombinational repair"/>
    <property type="evidence" value="ECO:0007669"/>
    <property type="project" value="TreeGrafter"/>
</dbReference>
<keyword evidence="2" id="KW-0547">Nucleotide-binding</keyword>
<dbReference type="InterPro" id="IPR013986">
    <property type="entry name" value="DExx_box_DNA_helicase_dom_sf"/>
</dbReference>
<dbReference type="GO" id="GO:0043138">
    <property type="term" value="F:3'-5' DNA helicase activity"/>
    <property type="evidence" value="ECO:0007669"/>
    <property type="project" value="UniProtKB-EC"/>
</dbReference>
<evidence type="ECO:0000259" key="11">
    <source>
        <dbReference type="PROSITE" id="PS51198"/>
    </source>
</evidence>
<evidence type="ECO:0000313" key="13">
    <source>
        <dbReference type="EMBL" id="KKN14802.1"/>
    </source>
</evidence>
<evidence type="ECO:0000256" key="1">
    <source>
        <dbReference type="ARBA" id="ARBA00009922"/>
    </source>
</evidence>
<gene>
    <name evidence="13" type="ORF">LCGC14_0992520</name>
</gene>
<accession>A0A0F9NRZ8</accession>
<feature type="domain" description="UvrD-like helicase C-terminal" evidence="12">
    <location>
        <begin position="298"/>
        <end position="575"/>
    </location>
</feature>
<evidence type="ECO:0000256" key="3">
    <source>
        <dbReference type="ARBA" id="ARBA00022801"/>
    </source>
</evidence>
<keyword evidence="3" id="KW-0378">Hydrolase</keyword>
<dbReference type="InterPro" id="IPR027417">
    <property type="entry name" value="P-loop_NTPase"/>
</dbReference>
<feature type="domain" description="UvrD-like helicase ATP-binding" evidence="11">
    <location>
        <begin position="6"/>
        <end position="297"/>
    </location>
</feature>
<reference evidence="13" key="1">
    <citation type="journal article" date="2015" name="Nature">
        <title>Complex archaea that bridge the gap between prokaryotes and eukaryotes.</title>
        <authorList>
            <person name="Spang A."/>
            <person name="Saw J.H."/>
            <person name="Jorgensen S.L."/>
            <person name="Zaremba-Niedzwiedzka K."/>
            <person name="Martijn J."/>
            <person name="Lind A.E."/>
            <person name="van Eijk R."/>
            <person name="Schleper C."/>
            <person name="Guy L."/>
            <person name="Ettema T.J."/>
        </authorList>
    </citation>
    <scope>NUCLEOTIDE SEQUENCE</scope>
</reference>
<dbReference type="InterPro" id="IPR000212">
    <property type="entry name" value="DNA_helicase_UvrD/REP"/>
</dbReference>
<dbReference type="Pfam" id="PF00580">
    <property type="entry name" value="UvrD-helicase"/>
    <property type="match status" value="1"/>
</dbReference>
<dbReference type="GO" id="GO:0016787">
    <property type="term" value="F:hydrolase activity"/>
    <property type="evidence" value="ECO:0007669"/>
    <property type="project" value="UniProtKB-KW"/>
</dbReference>
<dbReference type="EC" id="5.6.2.4" evidence="9"/>
<comment type="catalytic activity">
    <reaction evidence="8">
        <text>Couples ATP hydrolysis with the unwinding of duplex DNA by translocating in the 3'-5' direction.</text>
        <dbReference type="EC" id="5.6.2.4"/>
    </reaction>
</comment>
<name>A0A0F9NRZ8_9ZZZZ</name>
<keyword evidence="5" id="KW-0067">ATP-binding</keyword>
<dbReference type="Gene3D" id="3.40.50.300">
    <property type="entry name" value="P-loop containing nucleotide triphosphate hydrolases"/>
    <property type="match status" value="2"/>
</dbReference>
<dbReference type="PROSITE" id="PS51198">
    <property type="entry name" value="UVRD_HELICASE_ATP_BIND"/>
    <property type="match status" value="1"/>
</dbReference>
<evidence type="ECO:0000256" key="9">
    <source>
        <dbReference type="ARBA" id="ARBA00034808"/>
    </source>
</evidence>
<keyword evidence="6" id="KW-0238">DNA-binding</keyword>
<evidence type="ECO:0000256" key="10">
    <source>
        <dbReference type="ARBA" id="ARBA00048988"/>
    </source>
</evidence>
<dbReference type="InterPro" id="IPR014017">
    <property type="entry name" value="DNA_helicase_UvrD-like_C"/>
</dbReference>